<dbReference type="GO" id="GO:0045259">
    <property type="term" value="C:proton-transporting ATP synthase complex"/>
    <property type="evidence" value="ECO:0007669"/>
    <property type="project" value="UniProtKB-KW"/>
</dbReference>
<comment type="subunit">
    <text evidence="10">F-type ATPases have 2 components, CF(1) - the catalytic core - and CF(0) - the membrane proton channel. CF(1) has five subunits: alpha(3), beta(3), gamma(1), delta(1), epsilon(1). CF(0) has three main subunits: a, b and c.</text>
</comment>
<dbReference type="STRING" id="1548.CSCA_3913"/>
<gene>
    <name evidence="10" type="primary">atpG</name>
    <name evidence="11" type="ORF">CSCA_3913</name>
</gene>
<evidence type="ECO:0000313" key="11">
    <source>
        <dbReference type="EMBL" id="AKA71038.1"/>
    </source>
</evidence>
<dbReference type="GO" id="GO:0042777">
    <property type="term" value="P:proton motive force-driven plasma membrane ATP synthesis"/>
    <property type="evidence" value="ECO:0007669"/>
    <property type="project" value="UniProtKB-UniRule"/>
</dbReference>
<dbReference type="Gene3D" id="1.10.287.80">
    <property type="entry name" value="ATP synthase, gamma subunit, helix hairpin domain"/>
    <property type="match status" value="1"/>
</dbReference>
<dbReference type="CDD" id="cd12151">
    <property type="entry name" value="F1-ATPase_gamma"/>
    <property type="match status" value="1"/>
</dbReference>
<evidence type="ECO:0000256" key="3">
    <source>
        <dbReference type="ARBA" id="ARBA00007681"/>
    </source>
</evidence>
<evidence type="ECO:0000256" key="2">
    <source>
        <dbReference type="ARBA" id="ARBA00004170"/>
    </source>
</evidence>
<dbReference type="Gene3D" id="3.40.1380.10">
    <property type="match status" value="1"/>
</dbReference>
<dbReference type="KEGG" id="csq:CSCA_3913"/>
<proteinExistence type="inferred from homology"/>
<dbReference type="EMBL" id="CP009933">
    <property type="protein sequence ID" value="AKA71038.1"/>
    <property type="molecule type" value="Genomic_DNA"/>
</dbReference>
<keyword evidence="12" id="KW-1185">Reference proteome</keyword>
<accession>A0A0E3MAU3</accession>
<reference evidence="11 12" key="1">
    <citation type="journal article" date="2015" name="J. Biotechnol.">
        <title>Complete genome sequence of a malodorant-producing acetogen, Clostridium scatologenes ATCC 25775(T).</title>
        <authorList>
            <person name="Zhu Z."/>
            <person name="Guo T."/>
            <person name="Zheng H."/>
            <person name="Song T."/>
            <person name="Ouyang P."/>
            <person name="Xie J."/>
        </authorList>
    </citation>
    <scope>NUCLEOTIDE SEQUENCE [LARGE SCALE GENOMIC DNA]</scope>
    <source>
        <strain evidence="11 12">ATCC 25775</strain>
    </source>
</reference>
<protein>
    <recommendedName>
        <fullName evidence="10">ATP synthase gamma chain</fullName>
    </recommendedName>
    <alternativeName>
        <fullName evidence="10">ATP synthase F1 sector gamma subunit</fullName>
    </alternativeName>
    <alternativeName>
        <fullName evidence="10">F-ATPase gamma subunit</fullName>
    </alternativeName>
</protein>
<dbReference type="HAMAP" id="MF_00815">
    <property type="entry name" value="ATP_synth_gamma_bact"/>
    <property type="match status" value="1"/>
</dbReference>
<evidence type="ECO:0000256" key="6">
    <source>
        <dbReference type="ARBA" id="ARBA00023065"/>
    </source>
</evidence>
<keyword evidence="4 10" id="KW-0813">Transport</keyword>
<name>A0A0E3MAU3_CLOSL</name>
<evidence type="ECO:0000256" key="5">
    <source>
        <dbReference type="ARBA" id="ARBA00022781"/>
    </source>
</evidence>
<dbReference type="RefSeq" id="WP_029159212.1">
    <property type="nucleotide sequence ID" value="NZ_CP009933.1"/>
</dbReference>
<comment type="function">
    <text evidence="1 10">Produces ATP from ADP in the presence of a proton gradient across the membrane. The gamma chain is believed to be important in regulating ATPase activity and the flow of protons through the CF(0) complex.</text>
</comment>
<dbReference type="InterPro" id="IPR000131">
    <property type="entry name" value="ATP_synth_F1_gsu"/>
</dbReference>
<evidence type="ECO:0000313" key="12">
    <source>
        <dbReference type="Proteomes" id="UP000033115"/>
    </source>
</evidence>
<comment type="similarity">
    <text evidence="3 10">Belongs to the ATPase gamma chain family.</text>
</comment>
<dbReference type="AlphaFoldDB" id="A0A0E3MAU3"/>
<evidence type="ECO:0000256" key="8">
    <source>
        <dbReference type="ARBA" id="ARBA00023196"/>
    </source>
</evidence>
<dbReference type="GO" id="GO:0005524">
    <property type="term" value="F:ATP binding"/>
    <property type="evidence" value="ECO:0007669"/>
    <property type="project" value="UniProtKB-UniRule"/>
</dbReference>
<keyword evidence="9 10" id="KW-0066">ATP synthesis</keyword>
<evidence type="ECO:0000256" key="1">
    <source>
        <dbReference type="ARBA" id="ARBA00003456"/>
    </source>
</evidence>
<keyword evidence="8 10" id="KW-0139">CF(1)</keyword>
<dbReference type="HOGENOM" id="CLU_050669_0_1_9"/>
<dbReference type="GO" id="GO:0005886">
    <property type="term" value="C:plasma membrane"/>
    <property type="evidence" value="ECO:0007669"/>
    <property type="project" value="UniProtKB-SubCell"/>
</dbReference>
<dbReference type="PANTHER" id="PTHR11693">
    <property type="entry name" value="ATP SYNTHASE GAMMA CHAIN"/>
    <property type="match status" value="1"/>
</dbReference>
<evidence type="ECO:0000256" key="9">
    <source>
        <dbReference type="ARBA" id="ARBA00023310"/>
    </source>
</evidence>
<organism evidence="11 12">
    <name type="scientific">Clostridium scatologenes</name>
    <dbReference type="NCBI Taxonomy" id="1548"/>
    <lineage>
        <taxon>Bacteria</taxon>
        <taxon>Bacillati</taxon>
        <taxon>Bacillota</taxon>
        <taxon>Clostridia</taxon>
        <taxon>Eubacteriales</taxon>
        <taxon>Clostridiaceae</taxon>
        <taxon>Clostridium</taxon>
    </lineage>
</organism>
<keyword evidence="5 10" id="KW-0375">Hydrogen ion transport</keyword>
<dbReference type="PANTHER" id="PTHR11693:SF22">
    <property type="entry name" value="ATP SYNTHASE SUBUNIT GAMMA, MITOCHONDRIAL"/>
    <property type="match status" value="1"/>
</dbReference>
<evidence type="ECO:0000256" key="4">
    <source>
        <dbReference type="ARBA" id="ARBA00022448"/>
    </source>
</evidence>
<dbReference type="GO" id="GO:0046933">
    <property type="term" value="F:proton-transporting ATP synthase activity, rotational mechanism"/>
    <property type="evidence" value="ECO:0007669"/>
    <property type="project" value="UniProtKB-UniRule"/>
</dbReference>
<comment type="subcellular location">
    <subcellularLocation>
        <location evidence="10">Cell membrane</location>
        <topology evidence="10">Peripheral membrane protein</topology>
    </subcellularLocation>
    <subcellularLocation>
        <location evidence="2">Membrane</location>
        <topology evidence="2">Peripheral membrane protein</topology>
    </subcellularLocation>
</comment>
<dbReference type="NCBIfam" id="TIGR01146">
    <property type="entry name" value="ATPsyn_F1gamma"/>
    <property type="match status" value="1"/>
</dbReference>
<dbReference type="PRINTS" id="PR00126">
    <property type="entry name" value="ATPASEGAMMA"/>
</dbReference>
<dbReference type="Proteomes" id="UP000033115">
    <property type="component" value="Chromosome"/>
</dbReference>
<evidence type="ECO:0000256" key="10">
    <source>
        <dbReference type="HAMAP-Rule" id="MF_00815"/>
    </source>
</evidence>
<keyword evidence="6 10" id="KW-0406">Ion transport</keyword>
<evidence type="ECO:0000256" key="7">
    <source>
        <dbReference type="ARBA" id="ARBA00023136"/>
    </source>
</evidence>
<dbReference type="InterPro" id="IPR035968">
    <property type="entry name" value="ATP_synth_F1_ATPase_gsu"/>
</dbReference>
<keyword evidence="10" id="KW-1003">Cell membrane</keyword>
<keyword evidence="7 10" id="KW-0472">Membrane</keyword>
<dbReference type="SUPFAM" id="SSF52943">
    <property type="entry name" value="ATP synthase (F1-ATPase), gamma subunit"/>
    <property type="match status" value="1"/>
</dbReference>
<sequence length="283" mass="31660">MAGAGLVEIKRRIKSVTSTQKITNAMCVVATSKLRKVRNQLEVNQKYFDAFTEIANDIVRGVEGRSIYVHGNKSNKKLYITLSSDSGLCGGFNANVVNKTAELISSNKENSILMSVGQKGRMYFNRLKYETAAEYVDIPDIPTLKEAEAIAYKALDMYRNSEVGEVYLVYTKFFTTVKQSVDVQKILPLENKSGESTARFVKFEPPIDQIIDDMVVMQLKQQILNYMIHSKASEQGSRMAAMDGATKNANDLIDDLNLKYNRERQGAITQEITEIIGGAEVQK</sequence>
<dbReference type="Pfam" id="PF00231">
    <property type="entry name" value="ATP-synt"/>
    <property type="match status" value="1"/>
</dbReference>